<evidence type="ECO:0000256" key="1">
    <source>
        <dbReference type="ARBA" id="ARBA00022729"/>
    </source>
</evidence>
<organism evidence="3 4">
    <name type="scientific">Stieleria neptunia</name>
    <dbReference type="NCBI Taxonomy" id="2527979"/>
    <lineage>
        <taxon>Bacteria</taxon>
        <taxon>Pseudomonadati</taxon>
        <taxon>Planctomycetota</taxon>
        <taxon>Planctomycetia</taxon>
        <taxon>Pirellulales</taxon>
        <taxon>Pirellulaceae</taxon>
        <taxon>Stieleria</taxon>
    </lineage>
</organism>
<name>A0A518HKG8_9BACT</name>
<dbReference type="PANTHER" id="PTHR16026">
    <property type="entry name" value="CARTILAGE ACIDIC PROTEIN 1"/>
    <property type="match status" value="1"/>
</dbReference>
<dbReference type="SUPFAM" id="SSF69318">
    <property type="entry name" value="Integrin alpha N-terminal domain"/>
    <property type="match status" value="1"/>
</dbReference>
<dbReference type="Pfam" id="PF13517">
    <property type="entry name" value="FG-GAP_3"/>
    <property type="match status" value="2"/>
</dbReference>
<dbReference type="AlphaFoldDB" id="A0A518HKG8"/>
<dbReference type="Gene3D" id="1.25.40.10">
    <property type="entry name" value="Tetratricopeptide repeat domain"/>
    <property type="match status" value="2"/>
</dbReference>
<dbReference type="KEGG" id="snep:Enr13x_11690"/>
<sequence length="1018" mass="112312">MERPGRECGLDTSTSDPSARCFSTPRWCLLVAMCCVVGCGADSKEVIETEPGNDHRHMPDLIQTMRRAVSDRNWDAAWEHAPHVLLLHPEDPERLTEVAIIAAQTGRTSQAAELMIRAARHSDFDPQRVENAIRANIDVGRLYDVIDLLQDAVQANPSDQSLRVKLVGFLKEAQRNVLIEPHYQTLVRNRSFDLQLLVALTDAESRKFSTQTVQWMIERNPDDRRIRLGEAIDLADNRKFEASQIVCREILERHPDFAPAQALLGYVLAVQHRESDLAAWSAGTSDDCMERVDYWLALGTWSAASHNHAQAARAFYEATRRDPNSSVAWTQLATSIRVLRSSGEKFSGSVSDAQLQQIDRRVQNLLLMRKQLNAFTWSEYTSQRIALQIAQSLSSLGRNWEAEAWAAVATTLADDTTDDLAGIRTQIINRLKKDQRWQSTRWNHELDIDLSQLPVPVPDDVDMPRRLAGVPKGSADVAIRLSDESARWGLTGIGADSDPDDDRRGALTRSTGVGGGAIDYDLDGWSDVVVMGAGGTMLQSDSHPNELLRNMGDRLARVSQLANVDDTDFGQGCCVGDFNEDGFPDLFFANLGVNRLLRNNGDGSFSHCDDLLGDETPAEWTTCAAFVDINGDGISDLVIGNYCSTEEAPDRPCPNESGELGTCHPLRFRAQANRLYLANAEGRFSESTDRLTDHISPGRTMGVLAGMLAPDALTIFLANDMSSNELLTQTVETQTDGTSMRLDQTAVARGVAVDAASRPQASMGIASSDFDGDGDLDLYVTGFANEYNIYYEQVAPGFWSDQTSKVGMLQPTLATVGFGTEAIDLDGDGTDEIVVTNGHIGEFDDGAYAYEQPFQIFQRHGDGKFSLLHDDDWGDYFSRHHVGRALWTVDINGDHRNDVIITHTREHARLLINQTPATNRYLSFRLVGRDCSRDATGAFVRFSHDGRNRSLWCLSGDGYLCSNERILRAGVGSSDEVTDVQVVWADGSIDHIGTLTTDAHYLIVQGDGAATKLPRGQK</sequence>
<dbReference type="InterPro" id="IPR013517">
    <property type="entry name" value="FG-GAP"/>
</dbReference>
<evidence type="ECO:0000313" key="3">
    <source>
        <dbReference type="EMBL" id="QDV41331.1"/>
    </source>
</evidence>
<dbReference type="InterPro" id="IPR027039">
    <property type="entry name" value="Crtac1"/>
</dbReference>
<protein>
    <submittedName>
        <fullName evidence="3">FG-GAP repeat protein</fullName>
    </submittedName>
</protein>
<dbReference type="Gene3D" id="2.130.10.130">
    <property type="entry name" value="Integrin alpha, N-terminal"/>
    <property type="match status" value="2"/>
</dbReference>
<dbReference type="InterPro" id="IPR011519">
    <property type="entry name" value="UnbV_ASPIC"/>
</dbReference>
<accession>A0A518HKG8</accession>
<keyword evidence="1" id="KW-0732">Signal</keyword>
<dbReference type="EMBL" id="CP037423">
    <property type="protein sequence ID" value="QDV41331.1"/>
    <property type="molecule type" value="Genomic_DNA"/>
</dbReference>
<dbReference type="InterPro" id="IPR028994">
    <property type="entry name" value="Integrin_alpha_N"/>
</dbReference>
<proteinExistence type="predicted"/>
<evidence type="ECO:0000259" key="2">
    <source>
        <dbReference type="Pfam" id="PF07593"/>
    </source>
</evidence>
<feature type="domain" description="ASPIC/UnbV" evidence="2">
    <location>
        <begin position="935"/>
        <end position="1000"/>
    </location>
</feature>
<reference evidence="3 4" key="1">
    <citation type="submission" date="2019-03" db="EMBL/GenBank/DDBJ databases">
        <title>Deep-cultivation of Planctomycetes and their phenomic and genomic characterization uncovers novel biology.</title>
        <authorList>
            <person name="Wiegand S."/>
            <person name="Jogler M."/>
            <person name="Boedeker C."/>
            <person name="Pinto D."/>
            <person name="Vollmers J."/>
            <person name="Rivas-Marin E."/>
            <person name="Kohn T."/>
            <person name="Peeters S.H."/>
            <person name="Heuer A."/>
            <person name="Rast P."/>
            <person name="Oberbeckmann S."/>
            <person name="Bunk B."/>
            <person name="Jeske O."/>
            <person name="Meyerdierks A."/>
            <person name="Storesund J.E."/>
            <person name="Kallscheuer N."/>
            <person name="Luecker S."/>
            <person name="Lage O.M."/>
            <person name="Pohl T."/>
            <person name="Merkel B.J."/>
            <person name="Hornburger P."/>
            <person name="Mueller R.-W."/>
            <person name="Bruemmer F."/>
            <person name="Labrenz M."/>
            <person name="Spormann A.M."/>
            <person name="Op den Camp H."/>
            <person name="Overmann J."/>
            <person name="Amann R."/>
            <person name="Jetten M.S.M."/>
            <person name="Mascher T."/>
            <person name="Medema M.H."/>
            <person name="Devos D.P."/>
            <person name="Kaster A.-K."/>
            <person name="Ovreas L."/>
            <person name="Rohde M."/>
            <person name="Galperin M.Y."/>
            <person name="Jogler C."/>
        </authorList>
    </citation>
    <scope>NUCLEOTIDE SEQUENCE [LARGE SCALE GENOMIC DNA]</scope>
    <source>
        <strain evidence="3 4">Enr13</strain>
    </source>
</reference>
<evidence type="ECO:0000313" key="4">
    <source>
        <dbReference type="Proteomes" id="UP000319004"/>
    </source>
</evidence>
<dbReference type="Proteomes" id="UP000319004">
    <property type="component" value="Chromosome"/>
</dbReference>
<dbReference type="SUPFAM" id="SSF48452">
    <property type="entry name" value="TPR-like"/>
    <property type="match status" value="1"/>
</dbReference>
<dbReference type="InterPro" id="IPR011990">
    <property type="entry name" value="TPR-like_helical_dom_sf"/>
</dbReference>
<dbReference type="Pfam" id="PF07593">
    <property type="entry name" value="UnbV_ASPIC"/>
    <property type="match status" value="1"/>
</dbReference>
<keyword evidence="4" id="KW-1185">Reference proteome</keyword>
<dbReference type="PANTHER" id="PTHR16026:SF0">
    <property type="entry name" value="CARTILAGE ACIDIC PROTEIN 1"/>
    <property type="match status" value="1"/>
</dbReference>
<gene>
    <name evidence="3" type="ORF">Enr13x_11690</name>
</gene>